<evidence type="ECO:0000259" key="13">
    <source>
        <dbReference type="PROSITE" id="PS50893"/>
    </source>
</evidence>
<dbReference type="CDD" id="cd06581">
    <property type="entry name" value="TM_PBP1_LivM_like"/>
    <property type="match status" value="1"/>
</dbReference>
<accession>A0A1M6XIY4</accession>
<name>A0A1M6XIY4_PSETH</name>
<keyword evidence="4 12" id="KW-0812">Transmembrane</keyword>
<evidence type="ECO:0000256" key="5">
    <source>
        <dbReference type="ARBA" id="ARBA00022741"/>
    </source>
</evidence>
<dbReference type="GO" id="GO:0005886">
    <property type="term" value="C:plasma membrane"/>
    <property type="evidence" value="ECO:0007669"/>
    <property type="project" value="UniProtKB-SubCell"/>
</dbReference>
<keyword evidence="9 12" id="KW-0472">Membrane</keyword>
<keyword evidence="5" id="KW-0547">Nucleotide-binding</keyword>
<dbReference type="PROSITE" id="PS50893">
    <property type="entry name" value="ABC_TRANSPORTER_2"/>
    <property type="match status" value="1"/>
</dbReference>
<gene>
    <name evidence="14" type="ORF">SAMN05443637_11730</name>
</gene>
<keyword evidence="7" id="KW-0029">Amino-acid transport</keyword>
<evidence type="ECO:0000256" key="2">
    <source>
        <dbReference type="ARBA" id="ARBA00022448"/>
    </source>
</evidence>
<feature type="transmembrane region" description="Helical" evidence="12">
    <location>
        <begin position="95"/>
        <end position="114"/>
    </location>
</feature>
<dbReference type="CDD" id="cd03219">
    <property type="entry name" value="ABC_Mj1267_LivG_branched"/>
    <property type="match status" value="1"/>
</dbReference>
<keyword evidence="2" id="KW-0813">Transport</keyword>
<dbReference type="RefSeq" id="WP_084755496.1">
    <property type="nucleotide sequence ID" value="NZ_CALGVN010000050.1"/>
</dbReference>
<reference evidence="14 15" key="1">
    <citation type="submission" date="2016-11" db="EMBL/GenBank/DDBJ databases">
        <authorList>
            <person name="Jaros S."/>
            <person name="Januszkiewicz K."/>
            <person name="Wedrychowicz H."/>
        </authorList>
    </citation>
    <scope>NUCLEOTIDE SEQUENCE [LARGE SCALE GENOMIC DNA]</scope>
    <source>
        <strain evidence="14 15">DSM 43832</strain>
    </source>
</reference>
<dbReference type="PANTHER" id="PTHR11795">
    <property type="entry name" value="BRANCHED-CHAIN AMINO ACID TRANSPORT SYSTEM PERMEASE PROTEIN LIVH"/>
    <property type="match status" value="1"/>
</dbReference>
<feature type="transmembrane region" description="Helical" evidence="12">
    <location>
        <begin position="336"/>
        <end position="358"/>
    </location>
</feature>
<feature type="transmembrane region" description="Helical" evidence="12">
    <location>
        <begin position="261"/>
        <end position="277"/>
    </location>
</feature>
<evidence type="ECO:0000256" key="12">
    <source>
        <dbReference type="SAM" id="Phobius"/>
    </source>
</evidence>
<feature type="transmembrane region" description="Helical" evidence="12">
    <location>
        <begin position="593"/>
        <end position="614"/>
    </location>
</feature>
<dbReference type="GO" id="GO:0006865">
    <property type="term" value="P:amino acid transport"/>
    <property type="evidence" value="ECO:0007669"/>
    <property type="project" value="UniProtKB-KW"/>
</dbReference>
<dbReference type="EMBL" id="FRAP01000017">
    <property type="protein sequence ID" value="SHL05942.1"/>
    <property type="molecule type" value="Genomic_DNA"/>
</dbReference>
<feature type="transmembrane region" description="Helical" evidence="12">
    <location>
        <begin position="312"/>
        <end position="329"/>
    </location>
</feature>
<dbReference type="InterPro" id="IPR052157">
    <property type="entry name" value="BCAA_transport_permease"/>
</dbReference>
<comment type="similarity">
    <text evidence="10">Belongs to the binding-protein-dependent transport system permease family. LivHM subfamily.</text>
</comment>
<feature type="transmembrane region" description="Helical" evidence="12">
    <location>
        <begin position="62"/>
        <end position="83"/>
    </location>
</feature>
<keyword evidence="3" id="KW-1003">Cell membrane</keyword>
<evidence type="ECO:0000256" key="4">
    <source>
        <dbReference type="ARBA" id="ARBA00022692"/>
    </source>
</evidence>
<keyword evidence="6 14" id="KW-0067">ATP-binding</keyword>
<dbReference type="Pfam" id="PF02653">
    <property type="entry name" value="BPD_transp_2"/>
    <property type="match status" value="2"/>
</dbReference>
<feature type="domain" description="ABC transporter" evidence="13">
    <location>
        <begin position="657"/>
        <end position="904"/>
    </location>
</feature>
<dbReference type="InterPro" id="IPR043428">
    <property type="entry name" value="LivM-like"/>
</dbReference>
<dbReference type="CDD" id="cd06582">
    <property type="entry name" value="TM_PBP1_LivH_like"/>
    <property type="match status" value="1"/>
</dbReference>
<evidence type="ECO:0000256" key="1">
    <source>
        <dbReference type="ARBA" id="ARBA00004651"/>
    </source>
</evidence>
<evidence type="ECO:0000256" key="9">
    <source>
        <dbReference type="ARBA" id="ARBA00023136"/>
    </source>
</evidence>
<dbReference type="Pfam" id="PF00005">
    <property type="entry name" value="ABC_tran"/>
    <property type="match status" value="1"/>
</dbReference>
<proteinExistence type="inferred from homology"/>
<evidence type="ECO:0000256" key="7">
    <source>
        <dbReference type="ARBA" id="ARBA00022970"/>
    </source>
</evidence>
<feature type="transmembrane region" description="Helical" evidence="12">
    <location>
        <begin position="546"/>
        <end position="573"/>
    </location>
</feature>
<feature type="transmembrane region" description="Helical" evidence="12">
    <location>
        <begin position="225"/>
        <end position="249"/>
    </location>
</feature>
<feature type="transmembrane region" description="Helical" evidence="12">
    <location>
        <begin position="38"/>
        <end position="56"/>
    </location>
</feature>
<dbReference type="OrthoDB" id="8724465at2"/>
<feature type="transmembrane region" description="Helical" evidence="12">
    <location>
        <begin position="414"/>
        <end position="434"/>
    </location>
</feature>
<protein>
    <submittedName>
        <fullName evidence="14">Amino acid/amide ABC transporter membrane protein 1, HAAT family /amino acid/amide ABC transporter membrane protein 2, HAAT family /amino acid/amide ABC transporter ATP-binding protein 1, HAAT family</fullName>
    </submittedName>
</protein>
<dbReference type="Gene3D" id="3.40.50.300">
    <property type="entry name" value="P-loop containing nucleotide triphosphate hydrolases"/>
    <property type="match status" value="1"/>
</dbReference>
<dbReference type="PANTHER" id="PTHR11795:SF450">
    <property type="entry name" value="ABC TRANSPORTER PERMEASE PROTEIN"/>
    <property type="match status" value="1"/>
</dbReference>
<dbReference type="GO" id="GO:0005524">
    <property type="term" value="F:ATP binding"/>
    <property type="evidence" value="ECO:0007669"/>
    <property type="project" value="UniProtKB-KW"/>
</dbReference>
<dbReference type="AlphaFoldDB" id="A0A1M6XIY4"/>
<dbReference type="FunFam" id="3.40.50.300:FF:000421">
    <property type="entry name" value="Branched-chain amino acid ABC transporter ATP-binding protein"/>
    <property type="match status" value="1"/>
</dbReference>
<evidence type="ECO:0000256" key="10">
    <source>
        <dbReference type="ARBA" id="ARBA00037998"/>
    </source>
</evidence>
<organism evidence="14 15">
    <name type="scientific">Pseudonocardia thermophila</name>
    <dbReference type="NCBI Taxonomy" id="1848"/>
    <lineage>
        <taxon>Bacteria</taxon>
        <taxon>Bacillati</taxon>
        <taxon>Actinomycetota</taxon>
        <taxon>Actinomycetes</taxon>
        <taxon>Pseudonocardiales</taxon>
        <taxon>Pseudonocardiaceae</taxon>
        <taxon>Pseudonocardia</taxon>
    </lineage>
</organism>
<feature type="transmembrane region" description="Helical" evidence="12">
    <location>
        <begin position="141"/>
        <end position="159"/>
    </location>
</feature>
<evidence type="ECO:0000256" key="6">
    <source>
        <dbReference type="ARBA" id="ARBA00022840"/>
    </source>
</evidence>
<feature type="transmembrane region" description="Helical" evidence="12">
    <location>
        <begin position="191"/>
        <end position="213"/>
    </location>
</feature>
<evidence type="ECO:0000256" key="11">
    <source>
        <dbReference type="SAM" id="MobiDB-lite"/>
    </source>
</evidence>
<feature type="region of interest" description="Disordered" evidence="11">
    <location>
        <begin position="632"/>
        <end position="653"/>
    </location>
</feature>
<dbReference type="SMART" id="SM00382">
    <property type="entry name" value="AAA"/>
    <property type="match status" value="1"/>
</dbReference>
<dbReference type="GO" id="GO:0016887">
    <property type="term" value="F:ATP hydrolysis activity"/>
    <property type="evidence" value="ECO:0007669"/>
    <property type="project" value="InterPro"/>
</dbReference>
<dbReference type="InterPro" id="IPR003439">
    <property type="entry name" value="ABC_transporter-like_ATP-bd"/>
</dbReference>
<dbReference type="InterPro" id="IPR003593">
    <property type="entry name" value="AAA+_ATPase"/>
</dbReference>
<sequence>MGILAQLTATGLVNGMIYALVAFGFIAVYRVTNVVNFAQGEFLMVGGFVALVLHQVGLPWPIVLLGGVATTALLGAVVHRVALQPAGRGASVESLVIITIGVSFLLRGVAQLIWGSDPLPVPPFTGGEPISMLGFSLPPQALWILLFGPIVAALLWLFFTRTTLGLSLRACAENRSGADLVGIDGWRMGRVAFALGCGLAGLAGVLLTPLSFVSFSVGVLLGFKGFTAAILGGLRSFPAAAAGGLLLGLLESYSAGYLSSAYRDVVTFVVLLVVLLVRPQGFVRGGRATHAATETTSMTDVLSGSAGLRRNLPGLVAVAAAVAVMPLVLSRATLAAFVFAGLIAMVAVGVVLLLGYAGQISLGHASLMGVGGYASAFLTMKAGWPPLAALLVGVVVACVIAWAIARIIFRFEGFYLAMATLGLTIIFTVVATQWTSVTGGSNGVPGIRPFSIGGLTFGSTTANLYLAWGLALLTVVFALQLVNSRFGRSMRAIKGSEQAAVALGVEPARVKRQVFVISAALAAIAGSLYVHYASLAHPGSFDLFQAINILVAVVVGGMQTVWGGPLGAVFMTLVPEWIQRLLPGAQAGQVEQIVFGLVLIVVMVLRPGGITGLVRDGAAWVRARLRTRRPAPMTPVALAEEPPDPPRRPAGPPGPVLVLQGVAKSFGGLRALQPLDLTVERGSITALIGPNGAGKTTAFNCIAGALRPDAGTVVLDGERLDTVAEHDVVRRGLVRTFQNVQLFRDMTALENVMVGCHSWTGAGPVEAALRIGRHRREEAEIVARARRWLAFVGLADVADRPAGTLPFGHQRMLELARALAAEPSVLLLDEPAAGLNRIEKDELVGLLRRVQGLGITLLLVEHDMTLVMDLAEQIVVLDHGSVIARGTPSEVQADPSVIEAYLGAPA</sequence>
<dbReference type="SUPFAM" id="SSF52540">
    <property type="entry name" value="P-loop containing nucleoside triphosphate hydrolases"/>
    <property type="match status" value="1"/>
</dbReference>
<feature type="transmembrane region" description="Helical" evidence="12">
    <location>
        <begin position="465"/>
        <end position="482"/>
    </location>
</feature>
<feature type="transmembrane region" description="Helical" evidence="12">
    <location>
        <begin position="514"/>
        <end position="534"/>
    </location>
</feature>
<keyword evidence="8 12" id="KW-1133">Transmembrane helix</keyword>
<feature type="transmembrane region" description="Helical" evidence="12">
    <location>
        <begin position="12"/>
        <end position="31"/>
    </location>
</feature>
<dbReference type="InterPro" id="IPR027417">
    <property type="entry name" value="P-loop_NTPase"/>
</dbReference>
<evidence type="ECO:0000313" key="15">
    <source>
        <dbReference type="Proteomes" id="UP000184363"/>
    </source>
</evidence>
<dbReference type="Pfam" id="PF12399">
    <property type="entry name" value="BCA_ABC_TP_C"/>
    <property type="match status" value="1"/>
</dbReference>
<keyword evidence="15" id="KW-1185">Reference proteome</keyword>
<dbReference type="GO" id="GO:0015658">
    <property type="term" value="F:branched-chain amino acid transmembrane transporter activity"/>
    <property type="evidence" value="ECO:0007669"/>
    <property type="project" value="InterPro"/>
</dbReference>
<evidence type="ECO:0000313" key="14">
    <source>
        <dbReference type="EMBL" id="SHL05942.1"/>
    </source>
</evidence>
<evidence type="ECO:0000256" key="3">
    <source>
        <dbReference type="ARBA" id="ARBA00022475"/>
    </source>
</evidence>
<comment type="subcellular location">
    <subcellularLocation>
        <location evidence="1">Cell membrane</location>
        <topology evidence="1">Multi-pass membrane protein</topology>
    </subcellularLocation>
</comment>
<dbReference type="STRING" id="1848.SAMN05443637_11730"/>
<dbReference type="InterPro" id="IPR001851">
    <property type="entry name" value="ABC_transp_permease"/>
</dbReference>
<dbReference type="Proteomes" id="UP000184363">
    <property type="component" value="Unassembled WGS sequence"/>
</dbReference>
<dbReference type="InterPro" id="IPR032823">
    <property type="entry name" value="BCA_ABC_TP_C"/>
</dbReference>
<evidence type="ECO:0000256" key="8">
    <source>
        <dbReference type="ARBA" id="ARBA00022989"/>
    </source>
</evidence>
<feature type="transmembrane region" description="Helical" evidence="12">
    <location>
        <begin position="387"/>
        <end position="409"/>
    </location>
</feature>